<dbReference type="EMBL" id="WHVL01000001">
    <property type="protein sequence ID" value="MCB8888286.1"/>
    <property type="molecule type" value="Genomic_DNA"/>
</dbReference>
<evidence type="ECO:0000313" key="3">
    <source>
        <dbReference type="Proteomes" id="UP001319882"/>
    </source>
</evidence>
<comment type="caution">
    <text evidence="2">The sequence shown here is derived from an EMBL/GenBank/DDBJ whole genome shotgun (WGS) entry which is preliminary data.</text>
</comment>
<keyword evidence="3" id="KW-1185">Reference proteome</keyword>
<dbReference type="PANTHER" id="PTHR13774:SF32">
    <property type="entry name" value="ANTISENSE-ENHANCING SEQUENCE 1"/>
    <property type="match status" value="1"/>
</dbReference>
<dbReference type="InterPro" id="IPR003719">
    <property type="entry name" value="Phenazine_PhzF-like"/>
</dbReference>
<dbReference type="SUPFAM" id="SSF54506">
    <property type="entry name" value="Diaminopimelate epimerase-like"/>
    <property type="match status" value="1"/>
</dbReference>
<dbReference type="Proteomes" id="UP001319882">
    <property type="component" value="Unassembled WGS sequence"/>
</dbReference>
<dbReference type="PIRSF" id="PIRSF016184">
    <property type="entry name" value="PhzC_PhzF"/>
    <property type="match status" value="1"/>
</dbReference>
<dbReference type="RefSeq" id="WP_227388897.1">
    <property type="nucleotide sequence ID" value="NZ_JBHSCJ010000003.1"/>
</dbReference>
<evidence type="ECO:0000256" key="1">
    <source>
        <dbReference type="ARBA" id="ARBA00008270"/>
    </source>
</evidence>
<organism evidence="2 3">
    <name type="scientific">Vreelandella malpeensis</name>
    <dbReference type="NCBI Taxonomy" id="1172368"/>
    <lineage>
        <taxon>Bacteria</taxon>
        <taxon>Pseudomonadati</taxon>
        <taxon>Pseudomonadota</taxon>
        <taxon>Gammaproteobacteria</taxon>
        <taxon>Oceanospirillales</taxon>
        <taxon>Halomonadaceae</taxon>
        <taxon>Vreelandella</taxon>
    </lineage>
</organism>
<protein>
    <submittedName>
        <fullName evidence="2">PhzF family phenazine biosynthesis protein</fullName>
    </submittedName>
</protein>
<dbReference type="PANTHER" id="PTHR13774">
    <property type="entry name" value="PHENAZINE BIOSYNTHESIS PROTEIN"/>
    <property type="match status" value="1"/>
</dbReference>
<evidence type="ECO:0000313" key="2">
    <source>
        <dbReference type="EMBL" id="MCB8888286.1"/>
    </source>
</evidence>
<dbReference type="NCBIfam" id="TIGR00654">
    <property type="entry name" value="PhzF_family"/>
    <property type="match status" value="1"/>
</dbReference>
<reference evidence="2 3" key="1">
    <citation type="journal article" date="2021" name="Sci. Rep.">
        <title>Genome analysis of a halophilic bacterium Halomonas malpeensis YU-PRIM-29(T) reveals its exopolysaccharide and pigment producing capabilities.</title>
        <authorList>
            <person name="Athmika"/>
            <person name="Ghate S.D."/>
            <person name="Arun A.B."/>
            <person name="Rao S.S."/>
            <person name="Kumar S.T.A."/>
            <person name="Kandiyil M.K."/>
            <person name="Saptami K."/>
            <person name="Rekha P.D."/>
        </authorList>
    </citation>
    <scope>NUCLEOTIDE SEQUENCE [LARGE SCALE GENOMIC DNA]</scope>
    <source>
        <strain evidence="3">prim 29</strain>
    </source>
</reference>
<dbReference type="Pfam" id="PF02567">
    <property type="entry name" value="PhzC-PhzF"/>
    <property type="match status" value="1"/>
</dbReference>
<dbReference type="Gene3D" id="3.10.310.10">
    <property type="entry name" value="Diaminopimelate Epimerase, Chain A, domain 1"/>
    <property type="match status" value="2"/>
</dbReference>
<gene>
    <name evidence="2" type="ORF">GEV37_03980</name>
</gene>
<sequence>MKTATYHLLDVFTDTRFAGNQLAVFLDADALDSRTCQAIARELNLAETVFLGRADAANRYPMRIFTPVEALDFAGHPTVGTAWLLADLGLVDRGQALTLVPPVGALPIAFDDDRASFITAHPARIASSALDGPAAAALLGLEAHQVVGTPVISSCGLAFHLIELRDLAALAAVSLSAAEWKARVAPTGVEQVYLYVADNLPRLRTRMFSREHGVCEDAATGSAAAALSGYLATTGTARRWTLHQGVEMGRPSVIDTAMDADRVRVGGRAVWMGKGELRIG</sequence>
<name>A0ABS8DPR7_9GAMM</name>
<proteinExistence type="inferred from homology"/>
<accession>A0ABS8DPR7</accession>
<comment type="similarity">
    <text evidence="1">Belongs to the PhzF family.</text>
</comment>